<dbReference type="EMBL" id="JBEXIP010000032">
    <property type="protein sequence ID" value="MET8437001.1"/>
    <property type="molecule type" value="Genomic_DNA"/>
</dbReference>
<feature type="compositionally biased region" description="Pro residues" evidence="3">
    <location>
        <begin position="124"/>
        <end position="133"/>
    </location>
</feature>
<feature type="region of interest" description="Disordered" evidence="3">
    <location>
        <begin position="106"/>
        <end position="133"/>
    </location>
</feature>
<evidence type="ECO:0000313" key="5">
    <source>
        <dbReference type="EMBL" id="MET8437001.1"/>
    </source>
</evidence>
<name>A0ABV2UGM3_9ACTN</name>
<dbReference type="InterPro" id="IPR058548">
    <property type="entry name" value="MlaB-like_STAS"/>
</dbReference>
<dbReference type="InterPro" id="IPR002645">
    <property type="entry name" value="STAS_dom"/>
</dbReference>
<dbReference type="Gene3D" id="3.30.750.24">
    <property type="entry name" value="STAS domain"/>
    <property type="match status" value="1"/>
</dbReference>
<evidence type="ECO:0000259" key="4">
    <source>
        <dbReference type="PROSITE" id="PS50801"/>
    </source>
</evidence>
<comment type="similarity">
    <text evidence="1 2">Belongs to the anti-sigma-factor antagonist family.</text>
</comment>
<sequence>MTARAFESRITVHASSARVSLVGELDLDTAPHVPEAVAACLEERPKRLCLDLTGVSFCDCAGLNALLTARISALQVGVDFAVEGLGPQPARLLALVGADDFLTDDRVGPARRHPATDEGKLPLPTSPPPPRLA</sequence>
<feature type="domain" description="STAS" evidence="4">
    <location>
        <begin position="6"/>
        <end position="102"/>
    </location>
</feature>
<dbReference type="RefSeq" id="WP_356500457.1">
    <property type="nucleotide sequence ID" value="NZ_JBEXEF010000046.1"/>
</dbReference>
<proteinExistence type="inferred from homology"/>
<dbReference type="PANTHER" id="PTHR33495:SF2">
    <property type="entry name" value="ANTI-SIGMA FACTOR ANTAGONIST TM_1081-RELATED"/>
    <property type="match status" value="1"/>
</dbReference>
<dbReference type="CDD" id="cd07043">
    <property type="entry name" value="STAS_anti-anti-sigma_factors"/>
    <property type="match status" value="1"/>
</dbReference>
<keyword evidence="6" id="KW-1185">Reference proteome</keyword>
<evidence type="ECO:0000313" key="6">
    <source>
        <dbReference type="Proteomes" id="UP001550044"/>
    </source>
</evidence>
<dbReference type="Pfam" id="PF13466">
    <property type="entry name" value="STAS_2"/>
    <property type="match status" value="1"/>
</dbReference>
<organism evidence="5 6">
    <name type="scientific">Streptomyces sp. 900116325</name>
    <dbReference type="NCBI Taxonomy" id="3154295"/>
    <lineage>
        <taxon>Bacteria</taxon>
        <taxon>Bacillati</taxon>
        <taxon>Actinomycetota</taxon>
        <taxon>Actinomycetes</taxon>
        <taxon>Kitasatosporales</taxon>
        <taxon>Streptomycetaceae</taxon>
        <taxon>Streptomyces</taxon>
    </lineage>
</organism>
<dbReference type="PANTHER" id="PTHR33495">
    <property type="entry name" value="ANTI-SIGMA FACTOR ANTAGONIST TM_1081-RELATED-RELATED"/>
    <property type="match status" value="1"/>
</dbReference>
<dbReference type="InterPro" id="IPR003658">
    <property type="entry name" value="Anti-sigma_ant"/>
</dbReference>
<evidence type="ECO:0000256" key="2">
    <source>
        <dbReference type="RuleBase" id="RU003749"/>
    </source>
</evidence>
<accession>A0ABV2UGM3</accession>
<evidence type="ECO:0000256" key="3">
    <source>
        <dbReference type="SAM" id="MobiDB-lite"/>
    </source>
</evidence>
<comment type="caution">
    <text evidence="5">The sequence shown here is derived from an EMBL/GenBank/DDBJ whole genome shotgun (WGS) entry which is preliminary data.</text>
</comment>
<reference evidence="5 6" key="1">
    <citation type="submission" date="2024-06" db="EMBL/GenBank/DDBJ databases">
        <title>The Natural Products Discovery Center: Release of the First 8490 Sequenced Strains for Exploring Actinobacteria Biosynthetic Diversity.</title>
        <authorList>
            <person name="Kalkreuter E."/>
            <person name="Kautsar S.A."/>
            <person name="Yang D."/>
            <person name="Bader C.D."/>
            <person name="Teijaro C.N."/>
            <person name="Fluegel L."/>
            <person name="Davis C.M."/>
            <person name="Simpson J.R."/>
            <person name="Lauterbach L."/>
            <person name="Steele A.D."/>
            <person name="Gui C."/>
            <person name="Meng S."/>
            <person name="Li G."/>
            <person name="Viehrig K."/>
            <person name="Ye F."/>
            <person name="Su P."/>
            <person name="Kiefer A.F."/>
            <person name="Nichols A."/>
            <person name="Cepeda A.J."/>
            <person name="Yan W."/>
            <person name="Fan B."/>
            <person name="Jiang Y."/>
            <person name="Adhikari A."/>
            <person name="Zheng C.-J."/>
            <person name="Schuster L."/>
            <person name="Cowan T.M."/>
            <person name="Smanski M.J."/>
            <person name="Chevrette M.G."/>
            <person name="De Carvalho L.P.S."/>
            <person name="Shen B."/>
        </authorList>
    </citation>
    <scope>NUCLEOTIDE SEQUENCE [LARGE SCALE GENOMIC DNA]</scope>
    <source>
        <strain evidence="5 6">NPDC005137</strain>
    </source>
</reference>
<dbReference type="SUPFAM" id="SSF52091">
    <property type="entry name" value="SpoIIaa-like"/>
    <property type="match status" value="1"/>
</dbReference>
<dbReference type="Proteomes" id="UP001550044">
    <property type="component" value="Unassembled WGS sequence"/>
</dbReference>
<feature type="compositionally biased region" description="Basic and acidic residues" evidence="3">
    <location>
        <begin position="106"/>
        <end position="120"/>
    </location>
</feature>
<gene>
    <name evidence="5" type="ORF">ABZV61_30390</name>
</gene>
<dbReference type="InterPro" id="IPR036513">
    <property type="entry name" value="STAS_dom_sf"/>
</dbReference>
<dbReference type="PROSITE" id="PS50801">
    <property type="entry name" value="STAS"/>
    <property type="match status" value="1"/>
</dbReference>
<evidence type="ECO:0000256" key="1">
    <source>
        <dbReference type="ARBA" id="ARBA00009013"/>
    </source>
</evidence>
<dbReference type="NCBIfam" id="TIGR00377">
    <property type="entry name" value="ant_ant_sig"/>
    <property type="match status" value="1"/>
</dbReference>
<protein>
    <recommendedName>
        <fullName evidence="2">Anti-sigma factor antagonist</fullName>
    </recommendedName>
</protein>